<keyword evidence="1" id="KW-1133">Transmembrane helix</keyword>
<protein>
    <submittedName>
        <fullName evidence="2">Uncharacterized protein</fullName>
    </submittedName>
</protein>
<keyword evidence="1" id="KW-0472">Membrane</keyword>
<comment type="caution">
    <text evidence="2">The sequence shown here is derived from an EMBL/GenBank/DDBJ whole genome shotgun (WGS) entry which is preliminary data.</text>
</comment>
<evidence type="ECO:0000256" key="1">
    <source>
        <dbReference type="SAM" id="Phobius"/>
    </source>
</evidence>
<feature type="transmembrane region" description="Helical" evidence="1">
    <location>
        <begin position="20"/>
        <end position="45"/>
    </location>
</feature>
<dbReference type="EMBL" id="JAKUDN010000002">
    <property type="protein sequence ID" value="MCP8352388.1"/>
    <property type="molecule type" value="Genomic_DNA"/>
</dbReference>
<organism evidence="2 3">
    <name type="scientific">Candidatus Synchoanobacter obligatus</name>
    <dbReference type="NCBI Taxonomy" id="2919597"/>
    <lineage>
        <taxon>Bacteria</taxon>
        <taxon>Pseudomonadati</taxon>
        <taxon>Pseudomonadota</taxon>
        <taxon>Gammaproteobacteria</taxon>
        <taxon>Candidatus Comchoanobacterales</taxon>
        <taxon>Candidatus Comchoanobacteraceae</taxon>
        <taxon>Candidatus Synchoanobacter</taxon>
    </lineage>
</organism>
<feature type="transmembrane region" description="Helical" evidence="1">
    <location>
        <begin position="281"/>
        <end position="303"/>
    </location>
</feature>
<keyword evidence="3" id="KW-1185">Reference proteome</keyword>
<feature type="transmembrane region" description="Helical" evidence="1">
    <location>
        <begin position="238"/>
        <end position="266"/>
    </location>
</feature>
<name>A0ABT1L672_9GAMM</name>
<feature type="transmembrane region" description="Helical" evidence="1">
    <location>
        <begin position="310"/>
        <end position="337"/>
    </location>
</feature>
<keyword evidence="1" id="KW-0812">Transmembrane</keyword>
<feature type="transmembrane region" description="Helical" evidence="1">
    <location>
        <begin position="396"/>
        <end position="417"/>
    </location>
</feature>
<reference evidence="2 3" key="1">
    <citation type="journal article" date="2022" name="Nat. Microbiol.">
        <title>The microbiome of a bacterivorous marine choanoflagellate contains a resource-demanding obligate bacterial associate.</title>
        <authorList>
            <person name="Needham D.M."/>
            <person name="Poirier C."/>
            <person name="Bachy C."/>
            <person name="George E.E."/>
            <person name="Wilken S."/>
            <person name="Yung C.C.M."/>
            <person name="Limardo A.J."/>
            <person name="Morando M."/>
            <person name="Sudek L."/>
            <person name="Malmstrom R.R."/>
            <person name="Keeling P.J."/>
            <person name="Santoro A.E."/>
            <person name="Worden A.Z."/>
        </authorList>
    </citation>
    <scope>NUCLEOTIDE SEQUENCE [LARGE SCALE GENOMIC DNA]</scope>
    <source>
        <strain evidence="2 3">Comchoano-2</strain>
    </source>
</reference>
<proteinExistence type="predicted"/>
<feature type="transmembrane region" description="Helical" evidence="1">
    <location>
        <begin position="357"/>
        <end position="384"/>
    </location>
</feature>
<evidence type="ECO:0000313" key="2">
    <source>
        <dbReference type="EMBL" id="MCP8352388.1"/>
    </source>
</evidence>
<gene>
    <name evidence="2" type="ORF">MKS91_03675</name>
</gene>
<evidence type="ECO:0000313" key="3">
    <source>
        <dbReference type="Proteomes" id="UP001320768"/>
    </source>
</evidence>
<dbReference type="RefSeq" id="WP_258569493.1">
    <property type="nucleotide sequence ID" value="NZ_JAKUDN010000002.1"/>
</dbReference>
<sequence>MSLLWTLVKFILELLTNSLLLKLVCLVLFALSIQPLACFIGFFTLQASARNVLAIGYHRRYGKSDLITELYQNYSKKTFQEVIESITNLPIMQNDEINSKAYLNKFWCICELYFPYLAFKGYNYPLPNEDATSPIDVLARLNFFPERRIRITPDCNKQFTEKNEENSLSSFIRGLDPKFASVLPEEHETPSTVFHLGEAEHLVISLKSHKQKNLSYYEGQLQVGNHYRLKFQCSSDTYWWIAAIIAVTVAASFSMLYASLLAFFLATQSLIFEPKGQKTSFAIIQSTTIPLLLCIALIGAYVLSHQFTQIFFTASVATLGLQLLLSFTIHDFIQLFLGHTPKSCNGYLMSRHHDGSLYYTLGVITLNLLLNTLPFYGLFLAGYASTNILTLLGGQTAVLGLCAITAVDRVLVLYSHLTRYQCYLSCSYPFVQSHKLQHSYQYQCHNNSSYDDLLMPIGNGGIMVPWPISYGLQKCHSMIESICNLTL</sequence>
<dbReference type="Proteomes" id="UP001320768">
    <property type="component" value="Unassembled WGS sequence"/>
</dbReference>
<accession>A0ABT1L672</accession>